<evidence type="ECO:0000256" key="1">
    <source>
        <dbReference type="ARBA" id="ARBA00004141"/>
    </source>
</evidence>
<evidence type="ECO:0000256" key="7">
    <source>
        <dbReference type="SAM" id="Phobius"/>
    </source>
</evidence>
<keyword evidence="6 7" id="KW-0472">Membrane</keyword>
<reference evidence="9 10" key="1">
    <citation type="submission" date="2019-08" db="EMBL/GenBank/DDBJ databases">
        <authorList>
            <person name="Peeters C."/>
        </authorList>
    </citation>
    <scope>NUCLEOTIDE SEQUENCE [LARGE SCALE GENOMIC DNA]</scope>
    <source>
        <strain evidence="9 10">LMG 31110</strain>
    </source>
</reference>
<dbReference type="PANTHER" id="PTHR30576:SF0">
    <property type="entry name" value="UNDECAPRENYL-PHOSPHATE N-ACETYLGALACTOSAMINYL 1-PHOSPHATE TRANSFERASE-RELATED"/>
    <property type="match status" value="1"/>
</dbReference>
<evidence type="ECO:0000256" key="5">
    <source>
        <dbReference type="ARBA" id="ARBA00022989"/>
    </source>
</evidence>
<feature type="transmembrane region" description="Helical" evidence="7">
    <location>
        <begin position="78"/>
        <end position="97"/>
    </location>
</feature>
<dbReference type="EMBL" id="CABPSJ010000006">
    <property type="protein sequence ID" value="VVE38523.1"/>
    <property type="molecule type" value="Genomic_DNA"/>
</dbReference>
<evidence type="ECO:0000256" key="6">
    <source>
        <dbReference type="ARBA" id="ARBA00023136"/>
    </source>
</evidence>
<dbReference type="Pfam" id="PF13727">
    <property type="entry name" value="CoA_binding_3"/>
    <property type="match status" value="1"/>
</dbReference>
<accession>A0A5E4XQK0</accession>
<dbReference type="NCBIfam" id="TIGR03025">
    <property type="entry name" value="EPS_sugtrans"/>
    <property type="match status" value="1"/>
</dbReference>
<gene>
    <name evidence="9" type="ORF">PCO31110_04075</name>
</gene>
<evidence type="ECO:0000256" key="4">
    <source>
        <dbReference type="ARBA" id="ARBA00022692"/>
    </source>
</evidence>
<dbReference type="GO" id="GO:0016780">
    <property type="term" value="F:phosphotransferase activity, for other substituted phosphate groups"/>
    <property type="evidence" value="ECO:0007669"/>
    <property type="project" value="TreeGrafter"/>
</dbReference>
<feature type="domain" description="Bacterial sugar transferase" evidence="8">
    <location>
        <begin position="274"/>
        <end position="465"/>
    </location>
</feature>
<evidence type="ECO:0000313" key="9">
    <source>
        <dbReference type="EMBL" id="VVE38523.1"/>
    </source>
</evidence>
<evidence type="ECO:0000256" key="2">
    <source>
        <dbReference type="ARBA" id="ARBA00006464"/>
    </source>
</evidence>
<evidence type="ECO:0000313" key="10">
    <source>
        <dbReference type="Proteomes" id="UP000337189"/>
    </source>
</evidence>
<comment type="subcellular location">
    <subcellularLocation>
        <location evidence="1">Membrane</location>
        <topology evidence="1">Multi-pass membrane protein</topology>
    </subcellularLocation>
</comment>
<keyword evidence="4 7" id="KW-0812">Transmembrane</keyword>
<dbReference type="Pfam" id="PF02397">
    <property type="entry name" value="Bac_transf"/>
    <property type="match status" value="1"/>
</dbReference>
<dbReference type="InterPro" id="IPR003362">
    <property type="entry name" value="Bact_transf"/>
</dbReference>
<feature type="transmembrane region" description="Helical" evidence="7">
    <location>
        <begin position="43"/>
        <end position="66"/>
    </location>
</feature>
<evidence type="ECO:0000259" key="8">
    <source>
        <dbReference type="Pfam" id="PF02397"/>
    </source>
</evidence>
<feature type="transmembrane region" description="Helical" evidence="7">
    <location>
        <begin position="12"/>
        <end position="31"/>
    </location>
</feature>
<dbReference type="Proteomes" id="UP000337189">
    <property type="component" value="Unassembled WGS sequence"/>
</dbReference>
<proteinExistence type="inferred from homology"/>
<dbReference type="GO" id="GO:0016020">
    <property type="term" value="C:membrane"/>
    <property type="evidence" value="ECO:0007669"/>
    <property type="project" value="UniProtKB-SubCell"/>
</dbReference>
<keyword evidence="3 9" id="KW-0808">Transferase</keyword>
<organism evidence="9 10">
    <name type="scientific">Pandoraea communis</name>
    <dbReference type="NCBI Taxonomy" id="2508297"/>
    <lineage>
        <taxon>Bacteria</taxon>
        <taxon>Pseudomonadati</taxon>
        <taxon>Pseudomonadota</taxon>
        <taxon>Betaproteobacteria</taxon>
        <taxon>Burkholderiales</taxon>
        <taxon>Burkholderiaceae</taxon>
        <taxon>Pandoraea</taxon>
    </lineage>
</organism>
<feature type="transmembrane region" description="Helical" evidence="7">
    <location>
        <begin position="103"/>
        <end position="125"/>
    </location>
</feature>
<dbReference type="PANTHER" id="PTHR30576">
    <property type="entry name" value="COLANIC BIOSYNTHESIS UDP-GLUCOSE LIPID CARRIER TRANSFERASE"/>
    <property type="match status" value="1"/>
</dbReference>
<keyword evidence="5 7" id="KW-1133">Transmembrane helix</keyword>
<dbReference type="RefSeq" id="WP_010808714.1">
    <property type="nucleotide sequence ID" value="NZ_CABPSJ010000006.1"/>
</dbReference>
<feature type="transmembrane region" description="Helical" evidence="7">
    <location>
        <begin position="279"/>
        <end position="302"/>
    </location>
</feature>
<comment type="similarity">
    <text evidence="2">Belongs to the bacterial sugar transferase family.</text>
</comment>
<dbReference type="AlphaFoldDB" id="A0A5E4XQK0"/>
<sequence length="471" mass="52575">MSTQTTYHHRLFMAMVGGFSAVLNAGAFFTVLHLNGHDPNTPYGLTLVGALAAAAFIVFARFHLLASARNVGWMLGRGAMRWCRLLLTTIVLLFLTYERTEDVRLIVAEWVLLALPLQMIGLAILRGMAHSINNAPGNQRRAAFFGLGPEARKLHMRLRRSPILGIQISGYYNDTPVTPDDGEVLPLYLGRYDDAAAHIQANAYEIVFIAIGQQDNKELTSDIVNRLYDSTAAIYLLPEFRFPGDLPMTSTDLAGVPLLALHDITVQGMLRMIKRSIDLVGATLLLMLLSPVMIAIAIAVRFDSPGPVLFRQRRYGERGEPIVVRKFRSMRVVQPEDAAAAATGGLRQAHAGDSRITPLGRHLRRTSLDELPQLFDVLSGSMSLVGPRPHAEEHNEMYRRVIPGYMLRHSVKPGITGWAQINGLRGETDTPDKMRRRVEYDRYYITHWSLWLDIKILLKTIPVMVTGHNAI</sequence>
<dbReference type="InterPro" id="IPR017473">
    <property type="entry name" value="Undecaprenyl-P_gluc_Ptfrase"/>
</dbReference>
<protein>
    <submittedName>
        <fullName evidence="9">Capsular polysaccharide biosynthesis glucosyltransferase</fullName>
    </submittedName>
</protein>
<name>A0A5E4XQK0_9BURK</name>
<dbReference type="InterPro" id="IPR017475">
    <property type="entry name" value="EPS_sugar_tfrase"/>
</dbReference>
<dbReference type="NCBIfam" id="TIGR03023">
    <property type="entry name" value="WcaJ_sugtrans"/>
    <property type="match status" value="1"/>
</dbReference>
<evidence type="ECO:0000256" key="3">
    <source>
        <dbReference type="ARBA" id="ARBA00022679"/>
    </source>
</evidence>